<comment type="caution">
    <text evidence="1">The sequence shown here is derived from an EMBL/GenBank/DDBJ whole genome shotgun (WGS) entry which is preliminary data.</text>
</comment>
<dbReference type="EMBL" id="PEOG01000183">
    <property type="protein sequence ID" value="PIM50410.1"/>
    <property type="molecule type" value="Genomic_DNA"/>
</dbReference>
<dbReference type="AlphaFoldDB" id="A0A2G9C1V7"/>
<sequence>MKAYAQKQGYDFYYTVDTDSKIANAFGASRTPELFLFDANAKLQYKGAIDDNPNDGGNVKRVHAKEAINELTAGKSISVKESRSVGCSIKRS</sequence>
<evidence type="ECO:0000313" key="1">
    <source>
        <dbReference type="EMBL" id="PIM50410.1"/>
    </source>
</evidence>
<keyword evidence="2" id="KW-1185">Reference proteome</keyword>
<accession>A0A2G9C1V7</accession>
<name>A0A2G9C1V7_9BURK</name>
<dbReference type="PANTHER" id="PTHR43640">
    <property type="entry name" value="OS07G0260300 PROTEIN"/>
    <property type="match status" value="1"/>
</dbReference>
<dbReference type="SUPFAM" id="SSF52833">
    <property type="entry name" value="Thioredoxin-like"/>
    <property type="match status" value="1"/>
</dbReference>
<proteinExistence type="predicted"/>
<dbReference type="Gene3D" id="3.40.30.10">
    <property type="entry name" value="Glutaredoxin"/>
    <property type="match status" value="1"/>
</dbReference>
<reference evidence="1 2" key="1">
    <citation type="submission" date="2017-11" db="EMBL/GenBank/DDBJ databases">
        <title>Draft genome sequence of Mitsuaria sp. HWN-4.</title>
        <authorList>
            <person name="Gundlapally S.R."/>
        </authorList>
    </citation>
    <scope>NUCLEOTIDE SEQUENCE [LARGE SCALE GENOMIC DNA]</scope>
    <source>
        <strain evidence="1 2">HWN-4</strain>
    </source>
</reference>
<organism evidence="1 2">
    <name type="scientific">Roseateles chitinivorans</name>
    <dbReference type="NCBI Taxonomy" id="2917965"/>
    <lineage>
        <taxon>Bacteria</taxon>
        <taxon>Pseudomonadati</taxon>
        <taxon>Pseudomonadota</taxon>
        <taxon>Betaproteobacteria</taxon>
        <taxon>Burkholderiales</taxon>
        <taxon>Sphaerotilaceae</taxon>
        <taxon>Roseateles</taxon>
    </lineage>
</organism>
<gene>
    <name evidence="1" type="ORF">CS062_25170</name>
</gene>
<evidence type="ECO:0000313" key="2">
    <source>
        <dbReference type="Proteomes" id="UP000231501"/>
    </source>
</evidence>
<protein>
    <recommendedName>
        <fullName evidence="3">Redoxin domain-containing protein</fullName>
    </recommendedName>
</protein>
<dbReference type="InterPro" id="IPR036249">
    <property type="entry name" value="Thioredoxin-like_sf"/>
</dbReference>
<evidence type="ECO:0008006" key="3">
    <source>
        <dbReference type="Google" id="ProtNLM"/>
    </source>
</evidence>
<dbReference type="Proteomes" id="UP000231501">
    <property type="component" value="Unassembled WGS sequence"/>
</dbReference>
<dbReference type="InterPro" id="IPR047262">
    <property type="entry name" value="PRX-like1"/>
</dbReference>
<dbReference type="PANTHER" id="PTHR43640:SF1">
    <property type="entry name" value="THIOREDOXIN-DEPENDENT PEROXIREDOXIN"/>
    <property type="match status" value="1"/>
</dbReference>